<keyword evidence="11" id="KW-1185">Reference proteome</keyword>
<dbReference type="EMBL" id="JAGFBS010000014">
    <property type="protein sequence ID" value="KAG6375573.1"/>
    <property type="molecule type" value="Genomic_DNA"/>
</dbReference>
<keyword evidence="10" id="KW-0378">Hydrolase</keyword>
<protein>
    <recommendedName>
        <fullName evidence="7">Nucleolar GTP-binding protein 1</fullName>
    </recommendedName>
</protein>
<evidence type="ECO:0000256" key="4">
    <source>
        <dbReference type="ARBA" id="ARBA00022741"/>
    </source>
</evidence>
<sequence length="674" mass="76762">MSTSGLKAIAPVPTAADFLDIVLSRTQRKTPTVIHKNFKISRIRNFYMRKVKFTQDSFDEKLGAILSEFPMLDDLHPFLASLMNVLYDKNHYKLALGQLRTARHLIDHVAKDYVRLLKFGDSLYRCKQLKTAALGRMATIMRRQKDPLAYLEQVRQHISRLPAIDPNTRTLLICGYPNVGKSSFINKVTRADVDVQPYAFTTKSLFIGHLDYKYLRWQVIDTPGILDHPLEEMNTIEMQSITALAHLKSCVLYFMDLSEQCGYTVEAQCKLFHSIKPLFTGKPVMLVINKIDVMRLEDLTPENRTLVQEIIDSENVQCIQVSCHSEEGVMELKNKACDALLAHRVDAKLKGSKINSVINRIHVAQPVARDDVVRTPFIPDVVTERKKYDKSDPNRKKLLHDIEQEEDREGIFSINLKTNYLLANDEWKFDIVPEIMNGKNVADFIDPDIAEKLEALEREEDKLQAEGYYDSEEDMFDAEDEREKVEARKALAHKIHSQSIKKSKKNQARLPRTAGLRTLSELSTELKKAGYNPSSIEARAGMLAKAQATKRKRAETDMDVDVDVDEDMDDAEPVAEGDEGEWMDVDGEEPPSRKRAKSDSGTFIAKSARAPRTNRQLAGMRDDQQASKAIRLRNLGQRERNMHAKAGESDRAIRVKKPKHLFAGKRKAGKTSRR</sequence>
<comment type="function">
    <text evidence="1 7">Involved in the biogenesis of the 60S ribosomal subunit.</text>
</comment>
<dbReference type="Pfam" id="PF08155">
    <property type="entry name" value="NOGCT"/>
    <property type="match status" value="1"/>
</dbReference>
<evidence type="ECO:0000313" key="11">
    <source>
        <dbReference type="Proteomes" id="UP000683000"/>
    </source>
</evidence>
<dbReference type="PROSITE" id="PS51710">
    <property type="entry name" value="G_OBG"/>
    <property type="match status" value="1"/>
</dbReference>
<feature type="compositionally biased region" description="Acidic residues" evidence="8">
    <location>
        <begin position="557"/>
        <end position="589"/>
    </location>
</feature>
<dbReference type="GO" id="GO:0005730">
    <property type="term" value="C:nucleolus"/>
    <property type="evidence" value="ECO:0007669"/>
    <property type="project" value="UniProtKB-SubCell"/>
</dbReference>
<comment type="caution">
    <text evidence="10">The sequence shown here is derived from an EMBL/GenBank/DDBJ whole genome shotgun (WGS) entry which is preliminary data.</text>
</comment>
<accession>A0A8I3A9V0</accession>
<evidence type="ECO:0000256" key="3">
    <source>
        <dbReference type="ARBA" id="ARBA00022517"/>
    </source>
</evidence>
<dbReference type="PIRSF" id="PIRSF038919">
    <property type="entry name" value="NOG1"/>
    <property type="match status" value="1"/>
</dbReference>
<evidence type="ECO:0000256" key="5">
    <source>
        <dbReference type="ARBA" id="ARBA00023134"/>
    </source>
</evidence>
<evidence type="ECO:0000256" key="6">
    <source>
        <dbReference type="ARBA" id="ARBA00023242"/>
    </source>
</evidence>
<dbReference type="CDD" id="cd01897">
    <property type="entry name" value="NOG"/>
    <property type="match status" value="1"/>
</dbReference>
<dbReference type="AlphaFoldDB" id="A0A8I3A9V0"/>
<organism evidence="10 11">
    <name type="scientific">Boletus reticuloceps</name>
    <dbReference type="NCBI Taxonomy" id="495285"/>
    <lineage>
        <taxon>Eukaryota</taxon>
        <taxon>Fungi</taxon>
        <taxon>Dikarya</taxon>
        <taxon>Basidiomycota</taxon>
        <taxon>Agaricomycotina</taxon>
        <taxon>Agaricomycetes</taxon>
        <taxon>Agaricomycetidae</taxon>
        <taxon>Boletales</taxon>
        <taxon>Boletineae</taxon>
        <taxon>Boletaceae</taxon>
        <taxon>Boletoideae</taxon>
        <taxon>Boletus</taxon>
    </lineage>
</organism>
<dbReference type="FunFam" id="3.40.50.300:FF:000496">
    <property type="entry name" value="Nucleolar GTP-binding protein 1"/>
    <property type="match status" value="1"/>
</dbReference>
<dbReference type="GO" id="GO:1902626">
    <property type="term" value="P:assembly of large subunit precursor of preribosome"/>
    <property type="evidence" value="ECO:0007669"/>
    <property type="project" value="UniProtKB-ARBA"/>
</dbReference>
<reference evidence="10" key="1">
    <citation type="submission" date="2021-03" db="EMBL/GenBank/DDBJ databases">
        <title>Evolutionary innovations through gain and loss of genes in the ectomycorrhizal Boletales.</title>
        <authorList>
            <person name="Wu G."/>
            <person name="Miyauchi S."/>
            <person name="Morin E."/>
            <person name="Yang Z.-L."/>
            <person name="Xu J."/>
            <person name="Martin F.M."/>
        </authorList>
    </citation>
    <scope>NUCLEOTIDE SEQUENCE</scope>
    <source>
        <strain evidence="10">BR01</strain>
    </source>
</reference>
<dbReference type="OrthoDB" id="415015at2759"/>
<dbReference type="InterPro" id="IPR031167">
    <property type="entry name" value="G_OBG"/>
</dbReference>
<comment type="subcellular location">
    <subcellularLocation>
        <location evidence="2 7">Nucleus</location>
        <location evidence="2 7">Nucleolus</location>
    </subcellularLocation>
</comment>
<dbReference type="InterPro" id="IPR006073">
    <property type="entry name" value="GTP-bd"/>
</dbReference>
<dbReference type="SUPFAM" id="SSF52540">
    <property type="entry name" value="P-loop containing nucleoside triphosphate hydrolases"/>
    <property type="match status" value="1"/>
</dbReference>
<feature type="compositionally biased region" description="Basic residues" evidence="8">
    <location>
        <begin position="654"/>
        <end position="674"/>
    </location>
</feature>
<dbReference type="Proteomes" id="UP000683000">
    <property type="component" value="Unassembled WGS sequence"/>
</dbReference>
<evidence type="ECO:0000259" key="9">
    <source>
        <dbReference type="PROSITE" id="PS51710"/>
    </source>
</evidence>
<comment type="similarity">
    <text evidence="7">Belongs to the TRAFAC class OBG-HflX-like GTPase superfamily. OBG GTPase family. NOG subfamily.</text>
</comment>
<dbReference type="PANTHER" id="PTHR45759">
    <property type="entry name" value="NUCLEOLAR GTP-BINDING PROTEIN 1"/>
    <property type="match status" value="1"/>
</dbReference>
<keyword evidence="6 7" id="KW-0539">Nucleus</keyword>
<proteinExistence type="inferred from homology"/>
<feature type="domain" description="OBG-type G" evidence="9">
    <location>
        <begin position="169"/>
        <end position="341"/>
    </location>
</feature>
<evidence type="ECO:0000256" key="7">
    <source>
        <dbReference type="PIRNR" id="PIRNR038919"/>
    </source>
</evidence>
<dbReference type="GO" id="GO:0005525">
    <property type="term" value="F:GTP binding"/>
    <property type="evidence" value="ECO:0007669"/>
    <property type="project" value="UniProtKB-KW"/>
</dbReference>
<feature type="compositionally biased region" description="Basic and acidic residues" evidence="8">
    <location>
        <begin position="636"/>
        <end position="653"/>
    </location>
</feature>
<keyword evidence="5" id="KW-0342">GTP-binding</keyword>
<evidence type="ECO:0000256" key="1">
    <source>
        <dbReference type="ARBA" id="ARBA00002889"/>
    </source>
</evidence>
<dbReference type="InterPro" id="IPR024926">
    <property type="entry name" value="NOG1"/>
</dbReference>
<evidence type="ECO:0000256" key="8">
    <source>
        <dbReference type="SAM" id="MobiDB-lite"/>
    </source>
</evidence>
<gene>
    <name evidence="10" type="ORF">JVT61DRAFT_3138</name>
</gene>
<dbReference type="PRINTS" id="PR00326">
    <property type="entry name" value="GTP1OBG"/>
</dbReference>
<dbReference type="Pfam" id="PF17835">
    <property type="entry name" value="NOG1_N"/>
    <property type="match status" value="1"/>
</dbReference>
<dbReference type="GO" id="GO:0016787">
    <property type="term" value="F:hydrolase activity"/>
    <property type="evidence" value="ECO:0007669"/>
    <property type="project" value="UniProtKB-KW"/>
</dbReference>
<dbReference type="InterPro" id="IPR012973">
    <property type="entry name" value="NOG_C"/>
</dbReference>
<dbReference type="Gene3D" id="3.40.50.300">
    <property type="entry name" value="P-loop containing nucleotide triphosphate hydrolases"/>
    <property type="match status" value="1"/>
</dbReference>
<keyword evidence="3 7" id="KW-0690">Ribosome biogenesis</keyword>
<dbReference type="InterPro" id="IPR027417">
    <property type="entry name" value="P-loop_NTPase"/>
</dbReference>
<dbReference type="Gene3D" id="1.20.120.1190">
    <property type="match status" value="1"/>
</dbReference>
<name>A0A8I3A9V0_9AGAM</name>
<dbReference type="FunFam" id="1.20.120.1190:FF:000001">
    <property type="entry name" value="Nucleolar GTP-binding protein 1"/>
    <property type="match status" value="1"/>
</dbReference>
<dbReference type="InterPro" id="IPR041623">
    <property type="entry name" value="NOG1_N"/>
</dbReference>
<evidence type="ECO:0000256" key="2">
    <source>
        <dbReference type="ARBA" id="ARBA00004604"/>
    </source>
</evidence>
<keyword evidence="4" id="KW-0547">Nucleotide-binding</keyword>
<evidence type="ECO:0000313" key="10">
    <source>
        <dbReference type="EMBL" id="KAG6375573.1"/>
    </source>
</evidence>
<feature type="region of interest" description="Disordered" evidence="8">
    <location>
        <begin position="548"/>
        <end position="674"/>
    </location>
</feature>
<dbReference type="Pfam" id="PF06858">
    <property type="entry name" value="NOG1"/>
    <property type="match status" value="1"/>
</dbReference>
<dbReference type="InterPro" id="IPR010674">
    <property type="entry name" value="NOG1_Rossman_fold_dom"/>
</dbReference>